<proteinExistence type="predicted"/>
<evidence type="ECO:0000313" key="3">
    <source>
        <dbReference type="Proteomes" id="UP001408356"/>
    </source>
</evidence>
<evidence type="ECO:0000313" key="2">
    <source>
        <dbReference type="EMBL" id="KAK9419682.1"/>
    </source>
</evidence>
<feature type="region of interest" description="Disordered" evidence="1">
    <location>
        <begin position="1"/>
        <end position="39"/>
    </location>
</feature>
<feature type="compositionally biased region" description="Basic and acidic residues" evidence="1">
    <location>
        <begin position="101"/>
        <end position="111"/>
    </location>
</feature>
<sequence>MAIRHLETSDSGAFRTSTPNPHLSNNFESRKSNTGPISDAVILGNMNNESNQPQVHAQIDTEGRKDAEGARISIDSSFKAIEAGESANFSRPVSPIDENSAEARERVDFDRSVSPINAKPDNENPHSKYFKKGNLKQKKN</sequence>
<feature type="region of interest" description="Disordered" evidence="1">
    <location>
        <begin position="83"/>
        <end position="140"/>
    </location>
</feature>
<dbReference type="EMBL" id="JARVKF010000299">
    <property type="protein sequence ID" value="KAK9419682.1"/>
    <property type="molecule type" value="Genomic_DNA"/>
</dbReference>
<evidence type="ECO:0000256" key="1">
    <source>
        <dbReference type="SAM" id="MobiDB-lite"/>
    </source>
</evidence>
<reference evidence="2 3" key="1">
    <citation type="journal article" date="2024" name="J. Plant Pathol.">
        <title>Sequence and assembly of the genome of Seiridium unicorne, isolate CBS 538.82, causal agent of cypress canker disease.</title>
        <authorList>
            <person name="Scali E."/>
            <person name="Rocca G.D."/>
            <person name="Danti R."/>
            <person name="Garbelotto M."/>
            <person name="Barberini S."/>
            <person name="Baroncelli R."/>
            <person name="Emiliani G."/>
        </authorList>
    </citation>
    <scope>NUCLEOTIDE SEQUENCE [LARGE SCALE GENOMIC DNA]</scope>
    <source>
        <strain evidence="2 3">BM-138-508</strain>
    </source>
</reference>
<gene>
    <name evidence="2" type="ORF">SUNI508_07168</name>
</gene>
<keyword evidence="3" id="KW-1185">Reference proteome</keyword>
<name>A0ABR2UYN7_9PEZI</name>
<feature type="compositionally biased region" description="Polar residues" evidence="1">
    <location>
        <begin position="9"/>
        <end position="36"/>
    </location>
</feature>
<feature type="compositionally biased region" description="Basic residues" evidence="1">
    <location>
        <begin position="128"/>
        <end position="140"/>
    </location>
</feature>
<comment type="caution">
    <text evidence="2">The sequence shown here is derived from an EMBL/GenBank/DDBJ whole genome shotgun (WGS) entry which is preliminary data.</text>
</comment>
<accession>A0ABR2UYN7</accession>
<protein>
    <submittedName>
        <fullName evidence="2">Uncharacterized protein</fullName>
    </submittedName>
</protein>
<dbReference type="Proteomes" id="UP001408356">
    <property type="component" value="Unassembled WGS sequence"/>
</dbReference>
<organism evidence="2 3">
    <name type="scientific">Seiridium unicorne</name>
    <dbReference type="NCBI Taxonomy" id="138068"/>
    <lineage>
        <taxon>Eukaryota</taxon>
        <taxon>Fungi</taxon>
        <taxon>Dikarya</taxon>
        <taxon>Ascomycota</taxon>
        <taxon>Pezizomycotina</taxon>
        <taxon>Sordariomycetes</taxon>
        <taxon>Xylariomycetidae</taxon>
        <taxon>Amphisphaeriales</taxon>
        <taxon>Sporocadaceae</taxon>
        <taxon>Seiridium</taxon>
    </lineage>
</organism>